<keyword evidence="6" id="KW-0687">Ribonucleoprotein</keyword>
<name>A0A2P2LHD9_RHIMU</name>
<evidence type="ECO:0000256" key="4">
    <source>
        <dbReference type="ARBA" id="ARBA00022946"/>
    </source>
</evidence>
<dbReference type="PANTHER" id="PTHR46247:SF1">
    <property type="entry name" value="CRS2-ASSOCIATED FACTOR 1, CHLOROPLASTIC"/>
    <property type="match status" value="1"/>
</dbReference>
<evidence type="ECO:0000256" key="8">
    <source>
        <dbReference type="SAM" id="MobiDB-lite"/>
    </source>
</evidence>
<dbReference type="SUPFAM" id="SSF75471">
    <property type="entry name" value="YhbY-like"/>
    <property type="match status" value="2"/>
</dbReference>
<reference evidence="10" key="1">
    <citation type="submission" date="2018-02" db="EMBL/GenBank/DDBJ databases">
        <title>Rhizophora mucronata_Transcriptome.</title>
        <authorList>
            <person name="Meera S.P."/>
            <person name="Sreeshan A."/>
            <person name="Augustine A."/>
        </authorList>
    </citation>
    <scope>NUCLEOTIDE SEQUENCE</scope>
    <source>
        <tissue evidence="10">Leaf</tissue>
    </source>
</reference>
<dbReference type="Gene3D" id="3.30.110.60">
    <property type="entry name" value="YhbY-like"/>
    <property type="match status" value="2"/>
</dbReference>
<feature type="domain" description="CRM" evidence="9">
    <location>
        <begin position="245"/>
        <end position="341"/>
    </location>
</feature>
<evidence type="ECO:0000259" key="9">
    <source>
        <dbReference type="PROSITE" id="PS51295"/>
    </source>
</evidence>
<keyword evidence="1" id="KW-0507">mRNA processing</keyword>
<dbReference type="GO" id="GO:0003723">
    <property type="term" value="F:RNA binding"/>
    <property type="evidence" value="ECO:0007669"/>
    <property type="project" value="UniProtKB-UniRule"/>
</dbReference>
<keyword evidence="5" id="KW-0508">mRNA splicing</keyword>
<proteinExistence type="predicted"/>
<dbReference type="GO" id="GO:0006397">
    <property type="term" value="P:mRNA processing"/>
    <property type="evidence" value="ECO:0007669"/>
    <property type="project" value="UniProtKB-KW"/>
</dbReference>
<organism evidence="10">
    <name type="scientific">Rhizophora mucronata</name>
    <name type="common">Asiatic mangrove</name>
    <dbReference type="NCBI Taxonomy" id="61149"/>
    <lineage>
        <taxon>Eukaryota</taxon>
        <taxon>Viridiplantae</taxon>
        <taxon>Streptophyta</taxon>
        <taxon>Embryophyta</taxon>
        <taxon>Tracheophyta</taxon>
        <taxon>Spermatophyta</taxon>
        <taxon>Magnoliopsida</taxon>
        <taxon>eudicotyledons</taxon>
        <taxon>Gunneridae</taxon>
        <taxon>Pentapetalae</taxon>
        <taxon>rosids</taxon>
        <taxon>fabids</taxon>
        <taxon>Malpighiales</taxon>
        <taxon>Rhizophoraceae</taxon>
        <taxon>Rhizophora</taxon>
    </lineage>
</organism>
<protein>
    <recommendedName>
        <fullName evidence="9">CRM domain-containing protein</fullName>
    </recommendedName>
</protein>
<evidence type="ECO:0000256" key="3">
    <source>
        <dbReference type="ARBA" id="ARBA00022884"/>
    </source>
</evidence>
<sequence>MALKLFPIPFPILAPPPDPSPSPGGSSSHRRPITEVHFSRWFNANAEKFELPRLAQVEIEADIRRRRRFDAIANIVDKFDSSVGTASAETFKSIGTPSAPSRPSIPGRKSKYSKPETPITELPQPKVNERAIIDRKAEIKISEDGLSYVVDGAPFEFKYSYTETPKVKPLKLREAPFAPFGPTTMRRPWTGRAPKPAGKNKLREFDSFVLPPPNEKGVKPVQYLGPFPLGSGPRDVKTREEILGEPLTVEEVKVLVNGCRKSKRQLNMGRDGFTHNMLDNIHAHWKRRRVCKIKCKGVCTVDMHNVCQQLEEKTGGKIIYRRGGVLYLFRGRNYNYRFRPHFPLMWWRPISPVYPRLIQRAPEGLTLEEATEMRRKGRKLLPICKLVKNGVYNNLVRHVRGAFEECELVRINCRGLNGSDYHRIGAKLKELVPCVLISFEREHILMWRGRDWKPLFTKPVNECRKDNESGIYGATSTGPLLENQEIEMLSTKSLTISALDVNTQSLNSEQQAKDLSPEATDDSYVAIDAHSVKSANKLEEAKGSSTFGLTSAEPTLERQDEMCLAGDTRLGTLNLDSSSLGTEEQGEDLSFVETGELYASMDAFPTLGEICEIKTVLNNTGYAVYKCEAIDRVSSNGTVSVDGDNVEMLATTMVKPYTTSINVGTKEELQDVSEGSKDLNEPEKLCVPQTDKVLRLWKQAIEEGNAVVLADADLDADTIYQKAVAFDQSHSPGPVFRCQPKPVIVQKHEQQESGDLEITKV</sequence>
<dbReference type="InterPro" id="IPR035920">
    <property type="entry name" value="YhbY-like_sf"/>
</dbReference>
<dbReference type="SMART" id="SM01103">
    <property type="entry name" value="CRS1_YhbY"/>
    <property type="match status" value="2"/>
</dbReference>
<feature type="compositionally biased region" description="Polar residues" evidence="8">
    <location>
        <begin position="92"/>
        <end position="101"/>
    </location>
</feature>
<dbReference type="Pfam" id="PF01985">
    <property type="entry name" value="CRS1_YhbY"/>
    <property type="match status" value="2"/>
</dbReference>
<evidence type="ECO:0000256" key="5">
    <source>
        <dbReference type="ARBA" id="ARBA00023187"/>
    </source>
</evidence>
<dbReference type="PROSITE" id="PS51295">
    <property type="entry name" value="CRM"/>
    <property type="match status" value="2"/>
</dbReference>
<evidence type="ECO:0000256" key="7">
    <source>
        <dbReference type="PROSITE-ProRule" id="PRU00626"/>
    </source>
</evidence>
<dbReference type="EMBL" id="GGEC01036903">
    <property type="protein sequence ID" value="MBX17387.1"/>
    <property type="molecule type" value="Transcribed_RNA"/>
</dbReference>
<dbReference type="GO" id="GO:0000373">
    <property type="term" value="P:Group II intron splicing"/>
    <property type="evidence" value="ECO:0007669"/>
    <property type="project" value="InterPro"/>
</dbReference>
<dbReference type="FunFam" id="3.30.110.60:FF:000002">
    <property type="entry name" value="CRS2-associated factor 1, chloroplastic"/>
    <property type="match status" value="2"/>
</dbReference>
<feature type="region of interest" description="Disordered" evidence="8">
    <location>
        <begin position="92"/>
        <end position="121"/>
    </location>
</feature>
<evidence type="ECO:0000256" key="2">
    <source>
        <dbReference type="ARBA" id="ARBA00022737"/>
    </source>
</evidence>
<keyword evidence="3 7" id="KW-0694">RNA-binding</keyword>
<evidence type="ECO:0000256" key="1">
    <source>
        <dbReference type="ARBA" id="ARBA00022664"/>
    </source>
</evidence>
<dbReference type="GO" id="GO:1990904">
    <property type="term" value="C:ribonucleoprotein complex"/>
    <property type="evidence" value="ECO:0007669"/>
    <property type="project" value="UniProtKB-KW"/>
</dbReference>
<evidence type="ECO:0000313" key="10">
    <source>
        <dbReference type="EMBL" id="MBX17387.1"/>
    </source>
</evidence>
<feature type="domain" description="CRM" evidence="9">
    <location>
        <begin position="363"/>
        <end position="459"/>
    </location>
</feature>
<dbReference type="PANTHER" id="PTHR46247">
    <property type="entry name" value="CRS2-ASSOCIATED FACTOR 1, CHLOROPLASTIC"/>
    <property type="match status" value="1"/>
</dbReference>
<dbReference type="InterPro" id="IPR001890">
    <property type="entry name" value="RNA-binding_CRM"/>
</dbReference>
<keyword evidence="4" id="KW-0809">Transit peptide</keyword>
<dbReference type="AlphaFoldDB" id="A0A2P2LHD9"/>
<keyword evidence="2" id="KW-0677">Repeat</keyword>
<dbReference type="InterPro" id="IPR044599">
    <property type="entry name" value="CAF1P_plant"/>
</dbReference>
<accession>A0A2P2LHD9</accession>
<evidence type="ECO:0000256" key="6">
    <source>
        <dbReference type="ARBA" id="ARBA00023274"/>
    </source>
</evidence>